<accession>A0A4Y2V9D1</accession>
<dbReference type="Proteomes" id="UP000499080">
    <property type="component" value="Unassembled WGS sequence"/>
</dbReference>
<protein>
    <submittedName>
        <fullName evidence="1">Uncharacterized protein</fullName>
    </submittedName>
</protein>
<evidence type="ECO:0000313" key="2">
    <source>
        <dbReference type="Proteomes" id="UP000499080"/>
    </source>
</evidence>
<dbReference type="AlphaFoldDB" id="A0A4Y2V9D1"/>
<reference evidence="1 2" key="1">
    <citation type="journal article" date="2019" name="Sci. Rep.">
        <title>Orb-weaving spider Araneus ventricosus genome elucidates the spidroin gene catalogue.</title>
        <authorList>
            <person name="Kono N."/>
            <person name="Nakamura H."/>
            <person name="Ohtoshi R."/>
            <person name="Moran D.A.P."/>
            <person name="Shinohara A."/>
            <person name="Yoshida Y."/>
            <person name="Fujiwara M."/>
            <person name="Mori M."/>
            <person name="Tomita M."/>
            <person name="Arakawa K."/>
        </authorList>
    </citation>
    <scope>NUCLEOTIDE SEQUENCE [LARGE SCALE GENOMIC DNA]</scope>
</reference>
<proteinExistence type="predicted"/>
<sequence>MSQLRYFSLDDADYVKKHSSRQTWIPGRVTEKTDPLSYKTITPNSKSIRCHIDQMKNRKTPLVSSQFHQKLKRIQLVLLPLQCNRPAQTFQLSRVIFQLKSTPKKASNESHQNRPRRTIIRSSNFKDYFIWEECCDLFLLNS</sequence>
<comment type="caution">
    <text evidence="1">The sequence shown here is derived from an EMBL/GenBank/DDBJ whole genome shotgun (WGS) entry which is preliminary data.</text>
</comment>
<dbReference type="EMBL" id="BGPR01043682">
    <property type="protein sequence ID" value="GBO20310.1"/>
    <property type="molecule type" value="Genomic_DNA"/>
</dbReference>
<gene>
    <name evidence="1" type="ORF">AVEN_226123_1</name>
</gene>
<name>A0A4Y2V9D1_ARAVE</name>
<evidence type="ECO:0000313" key="1">
    <source>
        <dbReference type="EMBL" id="GBO20310.1"/>
    </source>
</evidence>
<keyword evidence="2" id="KW-1185">Reference proteome</keyword>
<organism evidence="1 2">
    <name type="scientific">Araneus ventricosus</name>
    <name type="common">Orbweaver spider</name>
    <name type="synonym">Epeira ventricosa</name>
    <dbReference type="NCBI Taxonomy" id="182803"/>
    <lineage>
        <taxon>Eukaryota</taxon>
        <taxon>Metazoa</taxon>
        <taxon>Ecdysozoa</taxon>
        <taxon>Arthropoda</taxon>
        <taxon>Chelicerata</taxon>
        <taxon>Arachnida</taxon>
        <taxon>Araneae</taxon>
        <taxon>Araneomorphae</taxon>
        <taxon>Entelegynae</taxon>
        <taxon>Araneoidea</taxon>
        <taxon>Araneidae</taxon>
        <taxon>Araneus</taxon>
    </lineage>
</organism>